<organism evidence="2 3">
    <name type="scientific">Tistlia consotensis USBA 355</name>
    <dbReference type="NCBI Taxonomy" id="560819"/>
    <lineage>
        <taxon>Bacteria</taxon>
        <taxon>Pseudomonadati</taxon>
        <taxon>Pseudomonadota</taxon>
        <taxon>Alphaproteobacteria</taxon>
        <taxon>Rhodospirillales</taxon>
        <taxon>Rhodovibrionaceae</taxon>
        <taxon>Tistlia</taxon>
    </lineage>
</organism>
<reference evidence="2 3" key="1">
    <citation type="submission" date="2017-04" db="EMBL/GenBank/DDBJ databases">
        <authorList>
            <person name="Afonso C.L."/>
            <person name="Miller P.J."/>
            <person name="Scott M.A."/>
            <person name="Spackman E."/>
            <person name="Goraichik I."/>
            <person name="Dimitrov K.M."/>
            <person name="Suarez D.L."/>
            <person name="Swayne D.E."/>
        </authorList>
    </citation>
    <scope>NUCLEOTIDE SEQUENCE [LARGE SCALE GENOMIC DNA]</scope>
    <source>
        <strain evidence="2 3">USBA 355</strain>
    </source>
</reference>
<dbReference type="RefSeq" id="WP_085122035.1">
    <property type="nucleotide sequence ID" value="NZ_FWZX01000005.1"/>
</dbReference>
<keyword evidence="1" id="KW-0472">Membrane</keyword>
<dbReference type="Proteomes" id="UP000192917">
    <property type="component" value="Unassembled WGS sequence"/>
</dbReference>
<gene>
    <name evidence="2" type="ORF">SAMN05428998_1059</name>
</gene>
<accession>A0A1Y6BHA9</accession>
<dbReference type="EMBL" id="FWZX01000005">
    <property type="protein sequence ID" value="SMF11467.1"/>
    <property type="molecule type" value="Genomic_DNA"/>
</dbReference>
<evidence type="ECO:0000313" key="2">
    <source>
        <dbReference type="EMBL" id="SMF11467.1"/>
    </source>
</evidence>
<protein>
    <submittedName>
        <fullName evidence="2">Uncharacterized protein</fullName>
    </submittedName>
</protein>
<feature type="transmembrane region" description="Helical" evidence="1">
    <location>
        <begin position="193"/>
        <end position="214"/>
    </location>
</feature>
<evidence type="ECO:0000313" key="3">
    <source>
        <dbReference type="Proteomes" id="UP000192917"/>
    </source>
</evidence>
<keyword evidence="1" id="KW-0812">Transmembrane</keyword>
<keyword evidence="3" id="KW-1185">Reference proteome</keyword>
<dbReference type="AlphaFoldDB" id="A0A1Y6BHA9"/>
<proteinExistence type="predicted"/>
<feature type="transmembrane region" description="Helical" evidence="1">
    <location>
        <begin position="72"/>
        <end position="95"/>
    </location>
</feature>
<evidence type="ECO:0000256" key="1">
    <source>
        <dbReference type="SAM" id="Phobius"/>
    </source>
</evidence>
<sequence>MSVREMVVVMAVVILPSVLFTLAIYYAQSKAFGEKYCAIIYRVSLFGRTSFISEYMVIRTVIVLLMCAWLDVLLPIEFVVMILLPVLVGMGFVIVRQADTKTVSDESDALVRRLTAMQSEIGEIRGHIDGLRHHILSKQLELNEKQRIREQLDLYIRDKTSEAEQWGALTNEQKDLVINAAIQGLRRGSKKSVFLGFLAAFFINLSATFTWTIMGSPGREALIQEFRDLLWWGK</sequence>
<keyword evidence="1" id="KW-1133">Transmembrane helix</keyword>
<feature type="transmembrane region" description="Helical" evidence="1">
    <location>
        <begin position="6"/>
        <end position="27"/>
    </location>
</feature>
<name>A0A1Y6BHA9_9PROT</name>